<evidence type="ECO:0000313" key="2">
    <source>
        <dbReference type="Proteomes" id="UP000306319"/>
    </source>
</evidence>
<keyword evidence="2" id="KW-1185">Reference proteome</keyword>
<organism evidence="1 2">
    <name type="scientific">Lepagella muris</name>
    <dbReference type="NCBI Taxonomy" id="3032870"/>
    <lineage>
        <taxon>Bacteria</taxon>
        <taxon>Pseudomonadati</taxon>
        <taxon>Bacteroidota</taxon>
        <taxon>Bacteroidia</taxon>
        <taxon>Bacteroidales</taxon>
        <taxon>Muribaculaceae</taxon>
        <taxon>Lepagella</taxon>
    </lineage>
</organism>
<reference evidence="1" key="1">
    <citation type="submission" date="2019-04" db="EMBL/GenBank/DDBJ databases">
        <title>Microbes associate with the intestines of laboratory mice.</title>
        <authorList>
            <person name="Navarre W."/>
            <person name="Wong E."/>
            <person name="Huang K."/>
            <person name="Tropini C."/>
            <person name="Ng K."/>
            <person name="Yu B."/>
        </authorList>
    </citation>
    <scope>NUCLEOTIDE SEQUENCE</scope>
    <source>
        <strain evidence="1">NM04_E33</strain>
    </source>
</reference>
<name>A0AC61RDI2_9BACT</name>
<protein>
    <submittedName>
        <fullName evidence="1">Uncharacterized protein</fullName>
    </submittedName>
</protein>
<gene>
    <name evidence="1" type="ORF">E5331_09220</name>
</gene>
<sequence length="195" mass="22129">MKRALAIKLVLVSLCSGYAREPQRGYRGFFEWDNSLGSMPYFDHSVGEDKNDFQWIFGCSTAHGYQINKNVFVGAGLLFAFGAPSLECTLPVFFDFRYDHSFGKFRPFGDLRIGYNLTDGGGVYFSPTIGHRFDWGRKVGLNLGIGLTLRGRTSDVYRLDLVQGTYPDNPHFEIVDLGRKHYADAFFTFRIGIDF</sequence>
<evidence type="ECO:0000313" key="1">
    <source>
        <dbReference type="EMBL" id="TGY78743.1"/>
    </source>
</evidence>
<comment type="caution">
    <text evidence="1">The sequence shown here is derived from an EMBL/GenBank/DDBJ whole genome shotgun (WGS) entry which is preliminary data.</text>
</comment>
<accession>A0AC61RDI2</accession>
<dbReference type="EMBL" id="SRYB01000011">
    <property type="protein sequence ID" value="TGY78743.1"/>
    <property type="molecule type" value="Genomic_DNA"/>
</dbReference>
<proteinExistence type="predicted"/>
<dbReference type="Proteomes" id="UP000306319">
    <property type="component" value="Unassembled WGS sequence"/>
</dbReference>